<feature type="transmembrane region" description="Helical" evidence="7">
    <location>
        <begin position="112"/>
        <end position="134"/>
    </location>
</feature>
<feature type="transmembrane region" description="Helical" evidence="7">
    <location>
        <begin position="12"/>
        <end position="32"/>
    </location>
</feature>
<keyword evidence="6 7" id="KW-0472">Membrane</keyword>
<accession>A0A7C4D1Q7</accession>
<feature type="transmembrane region" description="Helical" evidence="7">
    <location>
        <begin position="146"/>
        <end position="177"/>
    </location>
</feature>
<feature type="transmembrane region" description="Helical" evidence="7">
    <location>
        <begin position="299"/>
        <end position="326"/>
    </location>
</feature>
<evidence type="ECO:0000256" key="2">
    <source>
        <dbReference type="ARBA" id="ARBA00022448"/>
    </source>
</evidence>
<protein>
    <submittedName>
        <fullName evidence="9">ABC transporter permease</fullName>
    </submittedName>
</protein>
<evidence type="ECO:0000256" key="1">
    <source>
        <dbReference type="ARBA" id="ARBA00004651"/>
    </source>
</evidence>
<evidence type="ECO:0000256" key="6">
    <source>
        <dbReference type="ARBA" id="ARBA00023136"/>
    </source>
</evidence>
<dbReference type="AlphaFoldDB" id="A0A7C4D1Q7"/>
<dbReference type="PANTHER" id="PTHR43163">
    <property type="entry name" value="DIPEPTIDE TRANSPORT SYSTEM PERMEASE PROTEIN DPPB-RELATED"/>
    <property type="match status" value="1"/>
</dbReference>
<dbReference type="PROSITE" id="PS50928">
    <property type="entry name" value="ABC_TM1"/>
    <property type="match status" value="1"/>
</dbReference>
<name>A0A7C4D1Q7_THEPE</name>
<sequence length="337" mass="37592">MSLLAYLARRILIYVLVFVISASLVWALVRFAPGDPALTSFLRVMMAPGVTYTPEQVEGIKRQAIELLGLNLPLHEQYALFWRKMLAGDLGYSTYFMAPVSEKLREYLVHDLILIAPAIVVSWFLGNYIGALAARYKSLDRVLVPVIYILTATPYFIFGLVMVYTLGVTLGVFKPIISSTDIKSFLYSPSPQTFYEFMKAYTLPFLSLVLVSMGGWASGMRTLMTYELESNYARYMESLGFSGRKVASYAFRYAINPQITGLGIQLGTVIVAGLALSGIFNYPGAGIALIYAINFRDIFLIQGIAIVYTLMVIIFNFVIDVLYVVIDPRLRHGMMGG</sequence>
<dbReference type="PANTHER" id="PTHR43163:SF6">
    <property type="entry name" value="DIPEPTIDE TRANSPORT SYSTEM PERMEASE PROTEIN DPPB-RELATED"/>
    <property type="match status" value="1"/>
</dbReference>
<reference evidence="9" key="1">
    <citation type="journal article" date="2020" name="mSystems">
        <title>Genome- and Community-Level Interaction Insights into Carbon Utilization and Element Cycling Functions of Hydrothermarchaeota in Hydrothermal Sediment.</title>
        <authorList>
            <person name="Zhou Z."/>
            <person name="Liu Y."/>
            <person name="Xu W."/>
            <person name="Pan J."/>
            <person name="Luo Z.H."/>
            <person name="Li M."/>
        </authorList>
    </citation>
    <scope>NUCLEOTIDE SEQUENCE</scope>
    <source>
        <strain evidence="9">SpSt-649</strain>
    </source>
</reference>
<dbReference type="CDD" id="cd06261">
    <property type="entry name" value="TM_PBP2"/>
    <property type="match status" value="1"/>
</dbReference>
<dbReference type="Pfam" id="PF00528">
    <property type="entry name" value="BPD_transp_1"/>
    <property type="match status" value="1"/>
</dbReference>
<comment type="similarity">
    <text evidence="7">Belongs to the binding-protein-dependent transport system permease family.</text>
</comment>
<evidence type="ECO:0000256" key="5">
    <source>
        <dbReference type="ARBA" id="ARBA00022989"/>
    </source>
</evidence>
<dbReference type="InterPro" id="IPR045621">
    <property type="entry name" value="BPD_transp_1_N"/>
</dbReference>
<dbReference type="EMBL" id="DTBQ01000054">
    <property type="protein sequence ID" value="HGM46480.1"/>
    <property type="molecule type" value="Genomic_DNA"/>
</dbReference>
<evidence type="ECO:0000256" key="4">
    <source>
        <dbReference type="ARBA" id="ARBA00022692"/>
    </source>
</evidence>
<keyword evidence="5 7" id="KW-1133">Transmembrane helix</keyword>
<comment type="subcellular location">
    <subcellularLocation>
        <location evidence="1 7">Cell membrane</location>
        <topology evidence="1 7">Multi-pass membrane protein</topology>
    </subcellularLocation>
</comment>
<comment type="caution">
    <text evidence="9">The sequence shown here is derived from an EMBL/GenBank/DDBJ whole genome shotgun (WGS) entry which is preliminary data.</text>
</comment>
<feature type="transmembrane region" description="Helical" evidence="7">
    <location>
        <begin position="269"/>
        <end position="293"/>
    </location>
</feature>
<feature type="transmembrane region" description="Helical" evidence="7">
    <location>
        <begin position="197"/>
        <end position="217"/>
    </location>
</feature>
<proteinExistence type="inferred from homology"/>
<gene>
    <name evidence="9" type="ORF">ENU21_01835</name>
</gene>
<evidence type="ECO:0000259" key="8">
    <source>
        <dbReference type="PROSITE" id="PS50928"/>
    </source>
</evidence>
<evidence type="ECO:0000256" key="7">
    <source>
        <dbReference type="RuleBase" id="RU363032"/>
    </source>
</evidence>
<organism evidence="9">
    <name type="scientific">Thermofilum pendens</name>
    <dbReference type="NCBI Taxonomy" id="2269"/>
    <lineage>
        <taxon>Archaea</taxon>
        <taxon>Thermoproteota</taxon>
        <taxon>Thermoprotei</taxon>
        <taxon>Thermofilales</taxon>
        <taxon>Thermofilaceae</taxon>
        <taxon>Thermofilum</taxon>
    </lineage>
</organism>
<keyword evidence="2 7" id="KW-0813">Transport</keyword>
<evidence type="ECO:0000256" key="3">
    <source>
        <dbReference type="ARBA" id="ARBA00022475"/>
    </source>
</evidence>
<dbReference type="InterPro" id="IPR000515">
    <property type="entry name" value="MetI-like"/>
</dbReference>
<feature type="domain" description="ABC transmembrane type-1" evidence="8">
    <location>
        <begin position="108"/>
        <end position="323"/>
    </location>
</feature>
<evidence type="ECO:0000313" key="9">
    <source>
        <dbReference type="EMBL" id="HGM46480.1"/>
    </source>
</evidence>
<dbReference type="GO" id="GO:0005886">
    <property type="term" value="C:plasma membrane"/>
    <property type="evidence" value="ECO:0007669"/>
    <property type="project" value="UniProtKB-SubCell"/>
</dbReference>
<dbReference type="GO" id="GO:0055085">
    <property type="term" value="P:transmembrane transport"/>
    <property type="evidence" value="ECO:0007669"/>
    <property type="project" value="InterPro"/>
</dbReference>
<keyword evidence="4 7" id="KW-0812">Transmembrane</keyword>
<keyword evidence="3" id="KW-1003">Cell membrane</keyword>
<dbReference type="Pfam" id="PF19300">
    <property type="entry name" value="BPD_transp_1_N"/>
    <property type="match status" value="1"/>
</dbReference>